<feature type="domain" description="mRNA decay factor PAT1" evidence="8">
    <location>
        <begin position="501"/>
        <end position="641"/>
    </location>
</feature>
<dbReference type="InterPro" id="IPR019167">
    <property type="entry name" value="PAT1_dom"/>
</dbReference>
<dbReference type="EMBL" id="JAYMGO010000012">
    <property type="protein sequence ID" value="KAL1264084.1"/>
    <property type="molecule type" value="Genomic_DNA"/>
</dbReference>
<dbReference type="PANTHER" id="PTHR21551">
    <property type="entry name" value="TOPOISOMERASE II-ASSOCIATED PROTEIN PAT1"/>
    <property type="match status" value="1"/>
</dbReference>
<dbReference type="PANTHER" id="PTHR21551:SF3">
    <property type="entry name" value="PROTEIN PAT1 HOMOLOG 2"/>
    <property type="match status" value="1"/>
</dbReference>
<dbReference type="Proteomes" id="UP001558613">
    <property type="component" value="Unassembled WGS sequence"/>
</dbReference>
<protein>
    <recommendedName>
        <fullName evidence="8">mRNA decay factor PAT1 domain-containing protein</fullName>
    </recommendedName>
</protein>
<feature type="compositionally biased region" description="Pro residues" evidence="7">
    <location>
        <begin position="159"/>
        <end position="173"/>
    </location>
</feature>
<reference evidence="9 10" key="1">
    <citation type="submission" date="2023-09" db="EMBL/GenBank/DDBJ databases">
        <authorList>
            <person name="Wang M."/>
        </authorList>
    </citation>
    <scope>NUCLEOTIDE SEQUENCE [LARGE SCALE GENOMIC DNA]</scope>
    <source>
        <strain evidence="9">GT-2023</strain>
        <tissue evidence="9">Liver</tissue>
    </source>
</reference>
<evidence type="ECO:0000259" key="8">
    <source>
        <dbReference type="Pfam" id="PF09770"/>
    </source>
</evidence>
<gene>
    <name evidence="9" type="ORF">QQF64_004439</name>
</gene>
<sequence>MLCETADTYVSIPHTAGIPGNGRCLADVVSDLGLSLSYEDAAFVCNTWKHRRLATPVLVNTPLWWSKRCKCNQTPSKNEKTGESVPDVSWPENGDQWSDKGEEEDDECGLLQEMAEEDEDIDLYNEETFGLDEATSGDNPDADPMDLLLLCSDNSPTPRSSPPPPPPSPPRRSPSPHISRSPSRPGSRVWPHTPTGRSQRGRAGRGQLFDDPAVVKTVEGRPSLKSLDSAIVDCSLSSYWEDLNSNTWVIAPLKSSRPPTPSILQDQAIVGVIDGSRHGRVPPVSPNFLSPMRPYSTSRGRRGHPFVGSFNQRCHYQAQKNPMGPCSPFRPQRLFSPQQQYNQPGGFLSPSRPHLSTPLPHTPKIMHLQFGTDSPRPAPFYSPSANIMQGFRAPGPVAQFHPQHKRLLSQRQQRPHRKPVSWDPYSQIMTDKEKEWIIRLQMIQLQSEKPHLDDYYYQEYYQRMETKLAEEEYLGDRLKKEPPKLTTPYVTKALSYIPVVHIEGSLGQVAVSTCFSPRRAIDAVHANTHDEEHKDTRQQRLEVLSTIEKLYIVLLEVEEADKMKATVSDKDEERRLTQNIKRKVEQLYNELRCTNLLDSGEEFLSCLLISKGKRMLARLLPFLSHDASLHVLSVVTKHLPVLMSRDTDEALPILYPSLRAVVDRLAFSQLIRILREFTASMPDSKDTRLTLACQNKFGLSLLYALLSQGERLLSSDLPMEPSIGDFETWTDTVFHVARQLSQTTLVEPLLLPSNLLTLFCRYLDKRTVHQLKNNMESATGYLAVAS</sequence>
<feature type="region of interest" description="Disordered" evidence="7">
    <location>
        <begin position="131"/>
        <end position="212"/>
    </location>
</feature>
<keyword evidence="4" id="KW-0963">Cytoplasm</keyword>
<comment type="similarity">
    <text evidence="3">Belongs to the PAT1 family.</text>
</comment>
<evidence type="ECO:0000256" key="2">
    <source>
        <dbReference type="ARBA" id="ARBA00004496"/>
    </source>
</evidence>
<proteinExistence type="inferred from homology"/>
<dbReference type="Pfam" id="PF09770">
    <property type="entry name" value="PAT1"/>
    <property type="match status" value="1"/>
</dbReference>
<accession>A0ABR3MJD9</accession>
<evidence type="ECO:0000256" key="7">
    <source>
        <dbReference type="SAM" id="MobiDB-lite"/>
    </source>
</evidence>
<evidence type="ECO:0000313" key="10">
    <source>
        <dbReference type="Proteomes" id="UP001558613"/>
    </source>
</evidence>
<evidence type="ECO:0000256" key="1">
    <source>
        <dbReference type="ARBA" id="ARBA00004123"/>
    </source>
</evidence>
<organism evidence="9 10">
    <name type="scientific">Cirrhinus molitorella</name>
    <name type="common">mud carp</name>
    <dbReference type="NCBI Taxonomy" id="172907"/>
    <lineage>
        <taxon>Eukaryota</taxon>
        <taxon>Metazoa</taxon>
        <taxon>Chordata</taxon>
        <taxon>Craniata</taxon>
        <taxon>Vertebrata</taxon>
        <taxon>Euteleostomi</taxon>
        <taxon>Actinopterygii</taxon>
        <taxon>Neopterygii</taxon>
        <taxon>Teleostei</taxon>
        <taxon>Ostariophysi</taxon>
        <taxon>Cypriniformes</taxon>
        <taxon>Cyprinidae</taxon>
        <taxon>Labeoninae</taxon>
        <taxon>Labeonini</taxon>
        <taxon>Cirrhinus</taxon>
    </lineage>
</organism>
<name>A0ABR3MJD9_9TELE</name>
<evidence type="ECO:0000256" key="3">
    <source>
        <dbReference type="ARBA" id="ARBA00009138"/>
    </source>
</evidence>
<feature type="region of interest" description="Disordered" evidence="7">
    <location>
        <begin position="73"/>
        <end position="108"/>
    </location>
</feature>
<evidence type="ECO:0000256" key="6">
    <source>
        <dbReference type="ARBA" id="ARBA00023242"/>
    </source>
</evidence>
<feature type="compositionally biased region" description="Low complexity" evidence="7">
    <location>
        <begin position="175"/>
        <end position="188"/>
    </location>
</feature>
<comment type="subcellular location">
    <subcellularLocation>
        <location evidence="2">Cytoplasm</location>
    </subcellularLocation>
    <subcellularLocation>
        <location evidence="1">Nucleus</location>
    </subcellularLocation>
</comment>
<evidence type="ECO:0000256" key="5">
    <source>
        <dbReference type="ARBA" id="ARBA00022884"/>
    </source>
</evidence>
<evidence type="ECO:0000313" key="9">
    <source>
        <dbReference type="EMBL" id="KAL1264084.1"/>
    </source>
</evidence>
<keyword evidence="10" id="KW-1185">Reference proteome</keyword>
<evidence type="ECO:0000256" key="4">
    <source>
        <dbReference type="ARBA" id="ARBA00022490"/>
    </source>
</evidence>
<comment type="caution">
    <text evidence="9">The sequence shown here is derived from an EMBL/GenBank/DDBJ whole genome shotgun (WGS) entry which is preliminary data.</text>
</comment>
<keyword evidence="6" id="KW-0539">Nucleus</keyword>
<dbReference type="InterPro" id="IPR039900">
    <property type="entry name" value="Pat1-like"/>
</dbReference>
<keyword evidence="5" id="KW-0694">RNA-binding</keyword>